<proteinExistence type="inferred from homology"/>
<dbReference type="InterPro" id="IPR012942">
    <property type="entry name" value="SRR1-like"/>
</dbReference>
<name>A0A6A5BSI2_NAEFO</name>
<reference evidence="4 5" key="1">
    <citation type="journal article" date="2019" name="Sci. Rep.">
        <title>Nanopore sequencing improves the draft genome of the human pathogenic amoeba Naegleria fowleri.</title>
        <authorList>
            <person name="Liechti N."/>
            <person name="Schurch N."/>
            <person name="Bruggmann R."/>
            <person name="Wittwer M."/>
        </authorList>
    </citation>
    <scope>NUCLEOTIDE SEQUENCE [LARGE SCALE GENOMIC DNA]</scope>
    <source>
        <strain evidence="4 5">ATCC 30894</strain>
    </source>
</reference>
<dbReference type="Pfam" id="PF07985">
    <property type="entry name" value="SRR1"/>
    <property type="match status" value="1"/>
</dbReference>
<evidence type="ECO:0000313" key="4">
    <source>
        <dbReference type="EMBL" id="KAF0976760.1"/>
    </source>
</evidence>
<dbReference type="PANTHER" id="PTHR28626">
    <property type="entry name" value="SRR1-LIKE PROTEIN"/>
    <property type="match status" value="1"/>
</dbReference>
<feature type="compositionally biased region" description="Polar residues" evidence="2">
    <location>
        <begin position="40"/>
        <end position="57"/>
    </location>
</feature>
<keyword evidence="5" id="KW-1185">Reference proteome</keyword>
<comment type="similarity">
    <text evidence="1">Belongs to the SRR1 family.</text>
</comment>
<feature type="region of interest" description="Disordered" evidence="2">
    <location>
        <begin position="1"/>
        <end position="26"/>
    </location>
</feature>
<dbReference type="AlphaFoldDB" id="A0A6A5BSI2"/>
<dbReference type="OrthoDB" id="551431at2759"/>
<dbReference type="EMBL" id="VFQX01000036">
    <property type="protein sequence ID" value="KAF0976760.1"/>
    <property type="molecule type" value="Genomic_DNA"/>
</dbReference>
<dbReference type="VEuPathDB" id="AmoebaDB:FDP41_004055"/>
<dbReference type="RefSeq" id="XP_044561473.1">
    <property type="nucleotide sequence ID" value="XM_044707428.1"/>
</dbReference>
<evidence type="ECO:0000256" key="2">
    <source>
        <dbReference type="SAM" id="MobiDB-lite"/>
    </source>
</evidence>
<sequence length="362" mass="42088">MSSSNDGDCEIGNTMKSATTASTTTHENIMQEGGFTIVSNSSSGRRFNQHQSTPNAFSSWKKKKKSSSHPFNASPSSLNNHHDDFIEFHPTKFEVSLEQVREPLSGTICSVIEKYFHPSSPILQIICYGIGDFISDKVALSQFKVLLEILEYFKKSYTSHRSNQNETSSENNTQKDEHTYSSVKCYMYDPVFEIKMSTSEREKLYRYIKDKFGMEWIEKNEECKRRIDTPTFVYMPHCAFSMYYNLLMENCDSLNNLILLSNQLPIRKEVFKSIFSMDEKKEIDLQDFNSLGYNSKIQKKKKILDDSEKYFLNFVFNNTNIYVFNKQERPMKDVEIFSLSSSEIDRVLNRESDVELVHTTQN</sequence>
<dbReference type="PANTHER" id="PTHR28626:SF3">
    <property type="entry name" value="SRR1-LIKE PROTEIN"/>
    <property type="match status" value="1"/>
</dbReference>
<dbReference type="GeneID" id="68111273"/>
<dbReference type="VEuPathDB" id="AmoebaDB:NfTy_069370"/>
<dbReference type="GO" id="GO:0005634">
    <property type="term" value="C:nucleus"/>
    <property type="evidence" value="ECO:0007669"/>
    <property type="project" value="TreeGrafter"/>
</dbReference>
<dbReference type="Proteomes" id="UP000444721">
    <property type="component" value="Unassembled WGS sequence"/>
</dbReference>
<gene>
    <name evidence="4" type="ORF">FDP41_004055</name>
</gene>
<protein>
    <recommendedName>
        <fullName evidence="3">SRR1-like domain-containing protein</fullName>
    </recommendedName>
</protein>
<evidence type="ECO:0000256" key="1">
    <source>
        <dbReference type="ARBA" id="ARBA00009856"/>
    </source>
</evidence>
<evidence type="ECO:0000259" key="3">
    <source>
        <dbReference type="Pfam" id="PF07985"/>
    </source>
</evidence>
<comment type="caution">
    <text evidence="4">The sequence shown here is derived from an EMBL/GenBank/DDBJ whole genome shotgun (WGS) entry which is preliminary data.</text>
</comment>
<evidence type="ECO:0000313" key="5">
    <source>
        <dbReference type="Proteomes" id="UP000444721"/>
    </source>
</evidence>
<dbReference type="GO" id="GO:0005737">
    <property type="term" value="C:cytoplasm"/>
    <property type="evidence" value="ECO:0007669"/>
    <property type="project" value="TreeGrafter"/>
</dbReference>
<feature type="compositionally biased region" description="Low complexity" evidence="2">
    <location>
        <begin position="68"/>
        <end position="77"/>
    </location>
</feature>
<dbReference type="VEuPathDB" id="AmoebaDB:NF0086070"/>
<accession>A0A6A5BSI2</accession>
<organism evidence="4 5">
    <name type="scientific">Naegleria fowleri</name>
    <name type="common">Brain eating amoeba</name>
    <dbReference type="NCBI Taxonomy" id="5763"/>
    <lineage>
        <taxon>Eukaryota</taxon>
        <taxon>Discoba</taxon>
        <taxon>Heterolobosea</taxon>
        <taxon>Tetramitia</taxon>
        <taxon>Eutetramitia</taxon>
        <taxon>Vahlkampfiidae</taxon>
        <taxon>Naegleria</taxon>
    </lineage>
</organism>
<dbReference type="InterPro" id="IPR040044">
    <property type="entry name" value="SRR1L"/>
</dbReference>
<feature type="region of interest" description="Disordered" evidence="2">
    <location>
        <begin position="40"/>
        <end position="78"/>
    </location>
</feature>
<feature type="domain" description="SRR1-like" evidence="3">
    <location>
        <begin position="116"/>
        <end position="322"/>
    </location>
</feature>